<keyword evidence="3" id="KW-0067">ATP-binding</keyword>
<keyword evidence="3" id="KW-0347">Helicase</keyword>
<keyword evidence="3" id="KW-0378">Hydrolase</keyword>
<dbReference type="InterPro" id="IPR036390">
    <property type="entry name" value="WH_DNA-bd_sf"/>
</dbReference>
<dbReference type="GO" id="GO:0005524">
    <property type="term" value="F:ATP binding"/>
    <property type="evidence" value="ECO:0007669"/>
    <property type="project" value="InterPro"/>
</dbReference>
<dbReference type="GO" id="GO:0003677">
    <property type="term" value="F:DNA binding"/>
    <property type="evidence" value="ECO:0007669"/>
    <property type="project" value="InterPro"/>
</dbReference>
<dbReference type="GO" id="GO:0006281">
    <property type="term" value="P:DNA repair"/>
    <property type="evidence" value="ECO:0007669"/>
    <property type="project" value="InterPro"/>
</dbReference>
<dbReference type="Gene3D" id="1.10.8.60">
    <property type="match status" value="1"/>
</dbReference>
<feature type="domain" description="RuvB AAA lid" evidence="2">
    <location>
        <begin position="1"/>
        <end position="66"/>
    </location>
</feature>
<comment type="caution">
    <text evidence="3">The sequence shown here is derived from an EMBL/GenBank/DDBJ whole genome shotgun (WGS) entry which is preliminary data.</text>
</comment>
<evidence type="ECO:0000259" key="2">
    <source>
        <dbReference type="Pfam" id="PF17864"/>
    </source>
</evidence>
<sequence length="163" mass="17731">IVDRSARLLAVDAEDLALDLISTRSGGPPRVANRLLRRVRDYSQVRGDGAVTVRMTEEALELLKVDEIGLGDSDRRLLSLICQQFQGGPVGLSTLGAALSEEPQTIEEVIEPYLLQLGMLKRTPRGRMATEGAYRHLGLEVPVGLGGRACRGGRSPLCRRELS</sequence>
<gene>
    <name evidence="3" type="ORF">B1A_02549</name>
</gene>
<dbReference type="Pfam" id="PF17864">
    <property type="entry name" value="AAA_lid_4"/>
    <property type="match status" value="1"/>
</dbReference>
<dbReference type="GO" id="GO:0006310">
    <property type="term" value="P:DNA recombination"/>
    <property type="evidence" value="ECO:0007669"/>
    <property type="project" value="InterPro"/>
</dbReference>
<dbReference type="EMBL" id="AUZX01001892">
    <property type="protein sequence ID" value="EQD77962.1"/>
    <property type="molecule type" value="Genomic_DNA"/>
</dbReference>
<dbReference type="Pfam" id="PF05491">
    <property type="entry name" value="WHD_RuvB"/>
    <property type="match status" value="1"/>
</dbReference>
<evidence type="ECO:0000259" key="1">
    <source>
        <dbReference type="Pfam" id="PF05491"/>
    </source>
</evidence>
<dbReference type="InterPro" id="IPR036388">
    <property type="entry name" value="WH-like_DNA-bd_sf"/>
</dbReference>
<reference evidence="3" key="1">
    <citation type="submission" date="2013-08" db="EMBL/GenBank/DDBJ databases">
        <authorList>
            <person name="Mendez C."/>
            <person name="Richter M."/>
            <person name="Ferrer M."/>
            <person name="Sanchez J."/>
        </authorList>
    </citation>
    <scope>NUCLEOTIDE SEQUENCE</scope>
</reference>
<proteinExistence type="predicted"/>
<accession>T1C7C2</accession>
<dbReference type="AlphaFoldDB" id="T1C7C2"/>
<dbReference type="InterPro" id="IPR008823">
    <property type="entry name" value="RuvB_wg_C"/>
</dbReference>
<dbReference type="Gene3D" id="1.10.10.10">
    <property type="entry name" value="Winged helix-like DNA-binding domain superfamily/Winged helix DNA-binding domain"/>
    <property type="match status" value="1"/>
</dbReference>
<dbReference type="SUPFAM" id="SSF46785">
    <property type="entry name" value="Winged helix' DNA-binding domain"/>
    <property type="match status" value="1"/>
</dbReference>
<dbReference type="InterPro" id="IPR041445">
    <property type="entry name" value="AAA_lid_4"/>
</dbReference>
<organism evidence="3">
    <name type="scientific">mine drainage metagenome</name>
    <dbReference type="NCBI Taxonomy" id="410659"/>
    <lineage>
        <taxon>unclassified sequences</taxon>
        <taxon>metagenomes</taxon>
        <taxon>ecological metagenomes</taxon>
    </lineage>
</organism>
<dbReference type="PANTHER" id="PTHR42848:SF1">
    <property type="entry name" value="HOLLIDAY JUNCTION BRANCH MIGRATION COMPLEX SUBUNIT RUVB"/>
    <property type="match status" value="1"/>
</dbReference>
<feature type="domain" description="RuvB winged helix C-terminal" evidence="1">
    <location>
        <begin position="67"/>
        <end position="137"/>
    </location>
</feature>
<dbReference type="GO" id="GO:0009378">
    <property type="term" value="F:four-way junction helicase activity"/>
    <property type="evidence" value="ECO:0007669"/>
    <property type="project" value="InterPro"/>
</dbReference>
<name>T1C7C2_9ZZZZ</name>
<reference evidence="3" key="2">
    <citation type="journal article" date="2014" name="ISME J.">
        <title>Microbial stratification in low pH oxic and suboxic macroscopic growths along an acid mine drainage.</title>
        <authorList>
            <person name="Mendez-Garcia C."/>
            <person name="Mesa V."/>
            <person name="Sprenger R.R."/>
            <person name="Richter M."/>
            <person name="Diez M.S."/>
            <person name="Solano J."/>
            <person name="Bargiela R."/>
            <person name="Golyshina O.V."/>
            <person name="Manteca A."/>
            <person name="Ramos J.L."/>
            <person name="Gallego J.R."/>
            <person name="Llorente I."/>
            <person name="Martins Dos Santos V.A."/>
            <person name="Jensen O.N."/>
            <person name="Pelaez A.I."/>
            <person name="Sanchez J."/>
            <person name="Ferrer M."/>
        </authorList>
    </citation>
    <scope>NUCLEOTIDE SEQUENCE</scope>
</reference>
<keyword evidence="3" id="KW-0547">Nucleotide-binding</keyword>
<dbReference type="PANTHER" id="PTHR42848">
    <property type="match status" value="1"/>
</dbReference>
<evidence type="ECO:0000313" key="3">
    <source>
        <dbReference type="EMBL" id="EQD77962.1"/>
    </source>
</evidence>
<protein>
    <submittedName>
        <fullName evidence="3">Holliday junction DNA helicase RuvB</fullName>
    </submittedName>
</protein>
<feature type="non-terminal residue" evidence="3">
    <location>
        <position position="1"/>
    </location>
</feature>
<dbReference type="InterPro" id="IPR004605">
    <property type="entry name" value="DNA_helicase_Holl-junc_RuvB"/>
</dbReference>